<evidence type="ECO:0000256" key="10">
    <source>
        <dbReference type="ARBA" id="ARBA00023075"/>
    </source>
</evidence>
<organism evidence="14">
    <name type="scientific">Gonatozygon brebissonii</name>
    <dbReference type="NCBI Taxonomy" id="184482"/>
    <lineage>
        <taxon>Eukaryota</taxon>
        <taxon>Viridiplantae</taxon>
        <taxon>Streptophyta</taxon>
        <taxon>Zygnematophyceae</taxon>
        <taxon>Zygnematophycidae</taxon>
        <taxon>Desmidiales</taxon>
        <taxon>Gonatozygaceae</taxon>
        <taxon>Gonatozygon</taxon>
    </lineage>
</organism>
<evidence type="ECO:0000256" key="13">
    <source>
        <dbReference type="RuleBase" id="RU003640"/>
    </source>
</evidence>
<dbReference type="Gene3D" id="1.20.58.1610">
    <property type="entry name" value="NADH:ubiquinone/plastoquinone oxidoreductase, chain 3"/>
    <property type="match status" value="1"/>
</dbReference>
<dbReference type="InterPro" id="IPR038430">
    <property type="entry name" value="NDAH_ubi_oxred_su3_sf"/>
</dbReference>
<evidence type="ECO:0000256" key="11">
    <source>
        <dbReference type="ARBA" id="ARBA00023136"/>
    </source>
</evidence>
<feature type="transmembrane region" description="Helical" evidence="13">
    <location>
        <begin position="6"/>
        <end position="28"/>
    </location>
</feature>
<dbReference type="GO" id="GO:0030964">
    <property type="term" value="C:NADH dehydrogenase complex"/>
    <property type="evidence" value="ECO:0007669"/>
    <property type="project" value="TreeGrafter"/>
</dbReference>
<feature type="transmembrane region" description="Helical" evidence="13">
    <location>
        <begin position="95"/>
        <end position="116"/>
    </location>
</feature>
<proteinExistence type="inferred from homology"/>
<keyword evidence="9 13" id="KW-0520">NAD</keyword>
<protein>
    <recommendedName>
        <fullName evidence="4 13">NADH-ubiquinone oxidoreductase chain 3</fullName>
        <ecNumber evidence="13">7.1.1.2</ecNumber>
    </recommendedName>
</protein>
<dbReference type="GO" id="GO:0031966">
    <property type="term" value="C:mitochondrial membrane"/>
    <property type="evidence" value="ECO:0007669"/>
    <property type="project" value="UniProtKB-SubCell"/>
</dbReference>
<evidence type="ECO:0000256" key="6">
    <source>
        <dbReference type="ARBA" id="ARBA00022692"/>
    </source>
</evidence>
<evidence type="ECO:0000256" key="5">
    <source>
        <dbReference type="ARBA" id="ARBA00022448"/>
    </source>
</evidence>
<geneLocation type="mitochondrion" evidence="14"/>
<reference evidence="14" key="1">
    <citation type="submission" date="2019-03" db="EMBL/GenBank/DDBJ databases">
        <authorList>
            <person name="Cox C."/>
        </authorList>
    </citation>
    <scope>NUCLEOTIDE SEQUENCE</scope>
</reference>
<dbReference type="GO" id="GO:0008137">
    <property type="term" value="F:NADH dehydrogenase (ubiquinone) activity"/>
    <property type="evidence" value="ECO:0007669"/>
    <property type="project" value="UniProtKB-UniRule"/>
</dbReference>
<keyword evidence="7 13" id="KW-1278">Translocase</keyword>
<keyword evidence="13" id="KW-0679">Respiratory chain</keyword>
<evidence type="ECO:0000256" key="2">
    <source>
        <dbReference type="ARBA" id="ARBA00004141"/>
    </source>
</evidence>
<sequence>MEFAPISVYLVISLLLSLILVGVSFLFASSSNLAYPEKLSAYECGFDPFDDARSRFDIRFYLVSILFIIFGATVSNQVILEVTFLFPWAVSLKKIGLFGFWSMMVFLLILTIGFIYEWKKGALDWE</sequence>
<dbReference type="Pfam" id="PF00507">
    <property type="entry name" value="Oxidored_q4"/>
    <property type="match status" value="1"/>
</dbReference>
<keyword evidence="13" id="KW-0249">Electron transport</keyword>
<keyword evidence="10 13" id="KW-0830">Ubiquinone</keyword>
<gene>
    <name evidence="14" type="primary">nad3</name>
</gene>
<evidence type="ECO:0000256" key="9">
    <source>
        <dbReference type="ARBA" id="ARBA00023027"/>
    </source>
</evidence>
<keyword evidence="13 14" id="KW-0496">Mitochondrion</keyword>
<comment type="function">
    <text evidence="13">Core subunit of the mitochondrial membrane respiratory chain NADH dehydrogenase (Complex I) which catalyzes electron transfer from NADH through the respiratory chain, using ubiquinone as an electron acceptor. Essential for the catalytic activity of complex I.</text>
</comment>
<evidence type="ECO:0000256" key="12">
    <source>
        <dbReference type="ARBA" id="ARBA00049551"/>
    </source>
</evidence>
<feature type="transmembrane region" description="Helical" evidence="13">
    <location>
        <begin position="60"/>
        <end position="89"/>
    </location>
</feature>
<dbReference type="GeneID" id="54116104"/>
<evidence type="ECO:0000256" key="3">
    <source>
        <dbReference type="ARBA" id="ARBA00008472"/>
    </source>
</evidence>
<keyword evidence="8 13" id="KW-1133">Transmembrane helix</keyword>
<dbReference type="FunFam" id="1.20.58.1610:FF:000004">
    <property type="entry name" value="NADH-quinone oxidoreductase subunit A"/>
    <property type="match status" value="1"/>
</dbReference>
<dbReference type="EC" id="7.1.1.2" evidence="13"/>
<comment type="subcellular location">
    <subcellularLocation>
        <location evidence="2">Membrane</location>
        <topology evidence="2">Multi-pass membrane protein</topology>
    </subcellularLocation>
    <subcellularLocation>
        <location evidence="13">Mitochondrion membrane</location>
        <topology evidence="13">Multi-pass membrane protein</topology>
    </subcellularLocation>
</comment>
<accession>A0A6G9IG79</accession>
<name>A0A6G9IG79_9VIRI</name>
<dbReference type="AlphaFoldDB" id="A0A6G9IG79"/>
<dbReference type="EMBL" id="MK720950">
    <property type="protein sequence ID" value="QIQ23071.1"/>
    <property type="molecule type" value="Genomic_DNA"/>
</dbReference>
<dbReference type="PANTHER" id="PTHR11058">
    <property type="entry name" value="NADH-UBIQUINONE OXIDOREDUCTASE CHAIN 3"/>
    <property type="match status" value="1"/>
</dbReference>
<dbReference type="InterPro" id="IPR000440">
    <property type="entry name" value="NADH_UbQ/plastoQ_OxRdtase_su3"/>
</dbReference>
<evidence type="ECO:0000256" key="1">
    <source>
        <dbReference type="ARBA" id="ARBA00003257"/>
    </source>
</evidence>
<evidence type="ECO:0000256" key="7">
    <source>
        <dbReference type="ARBA" id="ARBA00022967"/>
    </source>
</evidence>
<evidence type="ECO:0000313" key="14">
    <source>
        <dbReference type="EMBL" id="QIQ23071.1"/>
    </source>
</evidence>
<evidence type="ECO:0000256" key="4">
    <source>
        <dbReference type="ARBA" id="ARBA00021007"/>
    </source>
</evidence>
<keyword evidence="11 13" id="KW-0472">Membrane</keyword>
<comment type="similarity">
    <text evidence="3 13">Belongs to the complex I subunit 3 family.</text>
</comment>
<dbReference type="PANTHER" id="PTHR11058:SF9">
    <property type="entry name" value="NADH-UBIQUINONE OXIDOREDUCTASE CHAIN 3"/>
    <property type="match status" value="1"/>
</dbReference>
<keyword evidence="5 13" id="KW-0813">Transport</keyword>
<keyword evidence="6 13" id="KW-0812">Transmembrane</keyword>
<dbReference type="RefSeq" id="YP_009755793.1">
    <property type="nucleotide sequence ID" value="NC_046951.1"/>
</dbReference>
<comment type="function">
    <text evidence="1">Core subunit of the mitochondrial membrane respiratory chain NADH dehydrogenase (Complex I) that is believed to belong to the minimal assembly required for catalysis. Complex I functions in the transfer of electrons from NADH to the respiratory chain. The immediate electron acceptor for the enzyme is believed to be ubiquinone.</text>
</comment>
<evidence type="ECO:0000256" key="8">
    <source>
        <dbReference type="ARBA" id="ARBA00022989"/>
    </source>
</evidence>
<comment type="catalytic activity">
    <reaction evidence="12 13">
        <text>a ubiquinone + NADH + 5 H(+)(in) = a ubiquinol + NAD(+) + 4 H(+)(out)</text>
        <dbReference type="Rhea" id="RHEA:29091"/>
        <dbReference type="Rhea" id="RHEA-COMP:9565"/>
        <dbReference type="Rhea" id="RHEA-COMP:9566"/>
        <dbReference type="ChEBI" id="CHEBI:15378"/>
        <dbReference type="ChEBI" id="CHEBI:16389"/>
        <dbReference type="ChEBI" id="CHEBI:17976"/>
        <dbReference type="ChEBI" id="CHEBI:57540"/>
        <dbReference type="ChEBI" id="CHEBI:57945"/>
        <dbReference type="EC" id="7.1.1.2"/>
    </reaction>
</comment>